<keyword evidence="1" id="KW-0812">Transmembrane</keyword>
<reference evidence="2 3" key="1">
    <citation type="journal article" date="2015" name="Nature">
        <title>rRNA introns, odd ribosomes, and small enigmatic genomes across a large radiation of phyla.</title>
        <authorList>
            <person name="Brown C.T."/>
            <person name="Hug L.A."/>
            <person name="Thomas B.C."/>
            <person name="Sharon I."/>
            <person name="Castelle C.J."/>
            <person name="Singh A."/>
            <person name="Wilkins M.J."/>
            <person name="Williams K.H."/>
            <person name="Banfield J.F."/>
        </authorList>
    </citation>
    <scope>NUCLEOTIDE SEQUENCE [LARGE SCALE GENOMIC DNA]</scope>
</reference>
<comment type="caution">
    <text evidence="2">The sequence shown here is derived from an EMBL/GenBank/DDBJ whole genome shotgun (WGS) entry which is preliminary data.</text>
</comment>
<proteinExistence type="predicted"/>
<keyword evidence="1" id="KW-1133">Transmembrane helix</keyword>
<name>A0A0G2A6J2_9BACT</name>
<gene>
    <name evidence="2" type="ORF">UY81_C0024G0001</name>
</gene>
<keyword evidence="1" id="KW-0472">Membrane</keyword>
<protein>
    <submittedName>
        <fullName evidence="2">Uncharacterized protein</fullName>
    </submittedName>
</protein>
<dbReference type="AlphaFoldDB" id="A0A0G2A6J2"/>
<evidence type="ECO:0000256" key="1">
    <source>
        <dbReference type="SAM" id="Phobius"/>
    </source>
</evidence>
<organism evidence="2 3">
    <name type="scientific">Candidatus Giovannonibacteria bacterium GW2011_GWA2_53_7</name>
    <dbReference type="NCBI Taxonomy" id="1618650"/>
    <lineage>
        <taxon>Bacteria</taxon>
        <taxon>Candidatus Giovannoniibacteriota</taxon>
    </lineage>
</organism>
<accession>A0A0G2A6J2</accession>
<sequence>MFREKLFIQILMWAHDRQNGFTRPELEAKFNFSTEEYNWVTTNFFNGGNPLFQVVSTRDAVDYYALTRYGNITAIDYIELKEAREGSKKATYWAITSLIIAIITGIGQIVVGLMDYFKN</sequence>
<dbReference type="EMBL" id="LCRM01000024">
    <property type="protein sequence ID" value="KKW36522.1"/>
    <property type="molecule type" value="Genomic_DNA"/>
</dbReference>
<evidence type="ECO:0000313" key="3">
    <source>
        <dbReference type="Proteomes" id="UP000034290"/>
    </source>
</evidence>
<feature type="transmembrane region" description="Helical" evidence="1">
    <location>
        <begin position="90"/>
        <end position="114"/>
    </location>
</feature>
<dbReference type="Proteomes" id="UP000034290">
    <property type="component" value="Unassembled WGS sequence"/>
</dbReference>
<evidence type="ECO:0000313" key="2">
    <source>
        <dbReference type="EMBL" id="KKW36522.1"/>
    </source>
</evidence>